<feature type="chain" id="PRO_5045565457" evidence="1">
    <location>
        <begin position="26"/>
        <end position="127"/>
    </location>
</feature>
<evidence type="ECO:0000256" key="1">
    <source>
        <dbReference type="SAM" id="SignalP"/>
    </source>
</evidence>
<organism evidence="2 3">
    <name type="scientific">Alteromonas arenosi</name>
    <dbReference type="NCBI Taxonomy" id="3055817"/>
    <lineage>
        <taxon>Bacteria</taxon>
        <taxon>Pseudomonadati</taxon>
        <taxon>Pseudomonadota</taxon>
        <taxon>Gammaproteobacteria</taxon>
        <taxon>Alteromonadales</taxon>
        <taxon>Alteromonadaceae</taxon>
        <taxon>Alteromonas/Salinimonas group</taxon>
        <taxon>Alteromonas</taxon>
    </lineage>
</organism>
<keyword evidence="1" id="KW-0732">Signal</keyword>
<feature type="signal peptide" evidence="1">
    <location>
        <begin position="1"/>
        <end position="25"/>
    </location>
</feature>
<accession>A0ABT7SWD3</accession>
<keyword evidence="3" id="KW-1185">Reference proteome</keyword>
<evidence type="ECO:0000313" key="2">
    <source>
        <dbReference type="EMBL" id="MDM7860478.1"/>
    </source>
</evidence>
<evidence type="ECO:0000313" key="3">
    <source>
        <dbReference type="Proteomes" id="UP001234343"/>
    </source>
</evidence>
<name>A0ABT7SWD3_9ALTE</name>
<reference evidence="2 3" key="1">
    <citation type="submission" date="2023-06" db="EMBL/GenBank/DDBJ databases">
        <title>Alteromonas sp. ASW11-36 isolated from intertidal sand.</title>
        <authorList>
            <person name="Li Y."/>
        </authorList>
    </citation>
    <scope>NUCLEOTIDE SEQUENCE [LARGE SCALE GENOMIC DNA]</scope>
    <source>
        <strain evidence="2 3">ASW11-36</strain>
    </source>
</reference>
<gene>
    <name evidence="2" type="ORF">QTP81_07705</name>
</gene>
<sequence>MTSRAFATVSVALLTTITLSLPTQANTYEKLAKASAAACENFKACALQEIEGDASITPEMRQMVEGMVSGVCENMIGFTQADQHESLHEPAIACLNSMANLSCSELQDGGETAACQELNQLLENYEY</sequence>
<dbReference type="EMBL" id="JAUCBP010000007">
    <property type="protein sequence ID" value="MDM7860478.1"/>
    <property type="molecule type" value="Genomic_DNA"/>
</dbReference>
<comment type="caution">
    <text evidence="2">The sequence shown here is derived from an EMBL/GenBank/DDBJ whole genome shotgun (WGS) entry which is preliminary data.</text>
</comment>
<proteinExistence type="predicted"/>
<dbReference type="RefSeq" id="WP_289364774.1">
    <property type="nucleotide sequence ID" value="NZ_JAUCBP010000007.1"/>
</dbReference>
<protein>
    <submittedName>
        <fullName evidence="2">Uncharacterized protein</fullName>
    </submittedName>
</protein>
<dbReference type="Proteomes" id="UP001234343">
    <property type="component" value="Unassembled WGS sequence"/>
</dbReference>